<gene>
    <name evidence="9" type="ORF">CJP74_04850</name>
</gene>
<dbReference type="InterPro" id="IPR050093">
    <property type="entry name" value="ABC_SmlMolc_Importer"/>
</dbReference>
<dbReference type="GO" id="GO:0016887">
    <property type="term" value="F:ATP hydrolysis activity"/>
    <property type="evidence" value="ECO:0007669"/>
    <property type="project" value="InterPro"/>
</dbReference>
<dbReference type="PROSITE" id="PS00211">
    <property type="entry name" value="ABC_TRANSPORTER_1"/>
    <property type="match status" value="1"/>
</dbReference>
<keyword evidence="4" id="KW-0547">Nucleotide-binding</keyword>
<keyword evidence="7" id="KW-0472">Membrane</keyword>
<evidence type="ECO:0000256" key="6">
    <source>
        <dbReference type="ARBA" id="ARBA00022967"/>
    </source>
</evidence>
<reference evidence="9 10" key="1">
    <citation type="submission" date="2017-08" db="EMBL/GenBank/DDBJ databases">
        <title>Reclassification of Bisgaard taxon 37 and 44.</title>
        <authorList>
            <person name="Christensen H."/>
        </authorList>
    </citation>
    <scope>NUCLEOTIDE SEQUENCE [LARGE SCALE GENOMIC DNA]</scope>
    <source>
        <strain evidence="9 10">B96_4</strain>
    </source>
</reference>
<evidence type="ECO:0000313" key="10">
    <source>
        <dbReference type="Proteomes" id="UP000266258"/>
    </source>
</evidence>
<dbReference type="AlphaFoldDB" id="A0A3A1Y541"/>
<dbReference type="Gene3D" id="3.40.50.300">
    <property type="entry name" value="P-loop containing nucleotide triphosphate hydrolases"/>
    <property type="match status" value="1"/>
</dbReference>
<evidence type="ECO:0000256" key="5">
    <source>
        <dbReference type="ARBA" id="ARBA00022840"/>
    </source>
</evidence>
<dbReference type="SMART" id="SM00382">
    <property type="entry name" value="AAA"/>
    <property type="match status" value="1"/>
</dbReference>
<dbReference type="PROSITE" id="PS50893">
    <property type="entry name" value="ABC_TRANSPORTER_2"/>
    <property type="match status" value="1"/>
</dbReference>
<keyword evidence="5" id="KW-0067">ATP-binding</keyword>
<evidence type="ECO:0000256" key="1">
    <source>
        <dbReference type="ARBA" id="ARBA00022448"/>
    </source>
</evidence>
<evidence type="ECO:0000259" key="8">
    <source>
        <dbReference type="PROSITE" id="PS50893"/>
    </source>
</evidence>
<accession>A0A3A1Y541</accession>
<dbReference type="PANTHER" id="PTHR42781:SF1">
    <property type="entry name" value="THIAMINE IMPORT ATP-BINDING PROTEIN THIQ"/>
    <property type="match status" value="1"/>
</dbReference>
<evidence type="ECO:0000256" key="3">
    <source>
        <dbReference type="ARBA" id="ARBA00022519"/>
    </source>
</evidence>
<sequence>MTIRLENVLLQRGKQEFTFNLEIPQGQKVAIIGQSGAGKSTLINLIAGFIPLQKGKIYINDKEVSRTLPSERGCVLVFQDNNHFPHLNMYKNVALAFTHSKLPKAQQQQQIEQMFSYLNISEVKDKLPKSCSGGQLQRAALARGFLFPRSILLLDEPLSALDPENAANVVNYLKEQQQTMLIVTHDLEAVKPLVDRIITISEGQVIADQVNLAKIKPSVV</sequence>
<comment type="caution">
    <text evidence="9">The sequence shown here is derived from an EMBL/GenBank/DDBJ whole genome shotgun (WGS) entry which is preliminary data.</text>
</comment>
<keyword evidence="6" id="KW-1278">Translocase</keyword>
<dbReference type="InterPro" id="IPR003439">
    <property type="entry name" value="ABC_transporter-like_ATP-bd"/>
</dbReference>
<evidence type="ECO:0000313" key="9">
    <source>
        <dbReference type="EMBL" id="RIY32328.1"/>
    </source>
</evidence>
<dbReference type="InterPro" id="IPR017871">
    <property type="entry name" value="ABC_transporter-like_CS"/>
</dbReference>
<keyword evidence="10" id="KW-1185">Reference proteome</keyword>
<name>A0A3A1Y541_9GAMM</name>
<evidence type="ECO:0000256" key="2">
    <source>
        <dbReference type="ARBA" id="ARBA00022475"/>
    </source>
</evidence>
<dbReference type="OrthoDB" id="9802264at2"/>
<evidence type="ECO:0000256" key="4">
    <source>
        <dbReference type="ARBA" id="ARBA00022741"/>
    </source>
</evidence>
<dbReference type="RefSeq" id="WP_119497155.1">
    <property type="nucleotide sequence ID" value="NZ_NRJH01000041.1"/>
</dbReference>
<keyword evidence="1" id="KW-0813">Transport</keyword>
<dbReference type="InterPro" id="IPR003593">
    <property type="entry name" value="AAA+_ATPase"/>
</dbReference>
<feature type="domain" description="ABC transporter" evidence="8">
    <location>
        <begin position="3"/>
        <end position="220"/>
    </location>
</feature>
<dbReference type="InterPro" id="IPR027417">
    <property type="entry name" value="P-loop_NTPase"/>
</dbReference>
<protein>
    <recommendedName>
        <fullName evidence="8">ABC transporter domain-containing protein</fullName>
    </recommendedName>
</protein>
<dbReference type="SUPFAM" id="SSF52540">
    <property type="entry name" value="P-loop containing nucleoside triphosphate hydrolases"/>
    <property type="match status" value="1"/>
</dbReference>
<evidence type="ECO:0000256" key="7">
    <source>
        <dbReference type="ARBA" id="ARBA00023136"/>
    </source>
</evidence>
<dbReference type="Proteomes" id="UP000266258">
    <property type="component" value="Unassembled WGS sequence"/>
</dbReference>
<dbReference type="GO" id="GO:0005524">
    <property type="term" value="F:ATP binding"/>
    <property type="evidence" value="ECO:0007669"/>
    <property type="project" value="UniProtKB-KW"/>
</dbReference>
<organism evidence="9 10">
    <name type="scientific">Psittacicella melopsittaci</name>
    <dbReference type="NCBI Taxonomy" id="2028576"/>
    <lineage>
        <taxon>Bacteria</taxon>
        <taxon>Pseudomonadati</taxon>
        <taxon>Pseudomonadota</taxon>
        <taxon>Gammaproteobacteria</taxon>
        <taxon>Pasteurellales</taxon>
        <taxon>Psittacicellaceae</taxon>
        <taxon>Psittacicella</taxon>
    </lineage>
</organism>
<dbReference type="PANTHER" id="PTHR42781">
    <property type="entry name" value="SPERMIDINE/PUTRESCINE IMPORT ATP-BINDING PROTEIN POTA"/>
    <property type="match status" value="1"/>
</dbReference>
<dbReference type="EMBL" id="NRJH01000041">
    <property type="protein sequence ID" value="RIY32328.1"/>
    <property type="molecule type" value="Genomic_DNA"/>
</dbReference>
<keyword evidence="3" id="KW-0997">Cell inner membrane</keyword>
<dbReference type="Pfam" id="PF00005">
    <property type="entry name" value="ABC_tran"/>
    <property type="match status" value="1"/>
</dbReference>
<proteinExistence type="predicted"/>
<keyword evidence="2" id="KW-1003">Cell membrane</keyword>